<dbReference type="SUPFAM" id="SSF51735">
    <property type="entry name" value="NAD(P)-binding Rossmann-fold domains"/>
    <property type="match status" value="1"/>
</dbReference>
<name>A0A9P3LJB0_9APHY</name>
<evidence type="ECO:0000313" key="8">
    <source>
        <dbReference type="EMBL" id="GJE97195.1"/>
    </source>
</evidence>
<dbReference type="OrthoDB" id="1560166at2759"/>
<comment type="cofactor">
    <cofactor evidence="1">
        <name>Zn(2+)</name>
        <dbReference type="ChEBI" id="CHEBI:29105"/>
    </cofactor>
</comment>
<dbReference type="GO" id="GO:0005737">
    <property type="term" value="C:cytoplasm"/>
    <property type="evidence" value="ECO:0007669"/>
    <property type="project" value="TreeGrafter"/>
</dbReference>
<keyword evidence="5" id="KW-0560">Oxidoreductase</keyword>
<dbReference type="InterPro" id="IPR011032">
    <property type="entry name" value="GroES-like_sf"/>
</dbReference>
<dbReference type="SUPFAM" id="SSF50129">
    <property type="entry name" value="GroES-like"/>
    <property type="match status" value="1"/>
</dbReference>
<evidence type="ECO:0000256" key="1">
    <source>
        <dbReference type="ARBA" id="ARBA00001947"/>
    </source>
</evidence>
<evidence type="ECO:0000256" key="5">
    <source>
        <dbReference type="ARBA" id="ARBA00023002"/>
    </source>
</evidence>
<reference evidence="8 9" key="1">
    <citation type="submission" date="2021-08" db="EMBL/GenBank/DDBJ databases">
        <title>Draft Genome Sequence of Phanerochaete sordida strain YK-624.</title>
        <authorList>
            <person name="Mori T."/>
            <person name="Dohra H."/>
            <person name="Suzuki T."/>
            <person name="Kawagishi H."/>
            <person name="Hirai H."/>
        </authorList>
    </citation>
    <scope>NUCLEOTIDE SEQUENCE [LARGE SCALE GENOMIC DNA]</scope>
    <source>
        <strain evidence="8 9">YK-624</strain>
    </source>
</reference>
<dbReference type="FunFam" id="3.40.50.720:FF:000039">
    <property type="entry name" value="Alcohol dehydrogenase AdhP"/>
    <property type="match status" value="1"/>
</dbReference>
<comment type="caution">
    <text evidence="8">The sequence shown here is derived from an EMBL/GenBank/DDBJ whole genome shotgun (WGS) entry which is preliminary data.</text>
</comment>
<dbReference type="Pfam" id="PF00107">
    <property type="entry name" value="ADH_zinc_N"/>
    <property type="match status" value="1"/>
</dbReference>
<accession>A0A9P3LJB0</accession>
<evidence type="ECO:0000259" key="7">
    <source>
        <dbReference type="SMART" id="SM00829"/>
    </source>
</evidence>
<dbReference type="GO" id="GO:0004022">
    <property type="term" value="F:alcohol dehydrogenase (NAD+) activity"/>
    <property type="evidence" value="ECO:0007669"/>
    <property type="project" value="TreeGrafter"/>
</dbReference>
<evidence type="ECO:0000256" key="4">
    <source>
        <dbReference type="ARBA" id="ARBA00022833"/>
    </source>
</evidence>
<dbReference type="PANTHER" id="PTHR42940:SF7">
    <property type="entry name" value="ALCOHOL DEHYDROGENASE-LIKE N-TERMINAL DOMAIN-CONTAINING PROTEIN"/>
    <property type="match status" value="1"/>
</dbReference>
<dbReference type="InterPro" id="IPR020843">
    <property type="entry name" value="ER"/>
</dbReference>
<keyword evidence="4" id="KW-0862">Zinc</keyword>
<feature type="domain" description="Enoyl reductase (ER)" evidence="7">
    <location>
        <begin position="19"/>
        <end position="341"/>
    </location>
</feature>
<dbReference type="Gene3D" id="3.90.180.10">
    <property type="entry name" value="Medium-chain alcohol dehydrogenases, catalytic domain"/>
    <property type="match status" value="1"/>
</dbReference>
<dbReference type="PANTHER" id="PTHR42940">
    <property type="entry name" value="ALCOHOL DEHYDROGENASE 1-RELATED"/>
    <property type="match status" value="1"/>
</dbReference>
<dbReference type="Proteomes" id="UP000703269">
    <property type="component" value="Unassembled WGS sequence"/>
</dbReference>
<keyword evidence="3" id="KW-0479">Metal-binding</keyword>
<dbReference type="InterPro" id="IPR013154">
    <property type="entry name" value="ADH-like_N"/>
</dbReference>
<dbReference type="GO" id="GO:0046872">
    <property type="term" value="F:metal ion binding"/>
    <property type="evidence" value="ECO:0007669"/>
    <property type="project" value="UniProtKB-KW"/>
</dbReference>
<protein>
    <submittedName>
        <fullName evidence="8">GroES-like protein</fullName>
    </submittedName>
</protein>
<dbReference type="EMBL" id="BPQB01000068">
    <property type="protein sequence ID" value="GJE97195.1"/>
    <property type="molecule type" value="Genomic_DNA"/>
</dbReference>
<evidence type="ECO:0000313" key="9">
    <source>
        <dbReference type="Proteomes" id="UP000703269"/>
    </source>
</evidence>
<evidence type="ECO:0000256" key="6">
    <source>
        <dbReference type="ARBA" id="ARBA00023027"/>
    </source>
</evidence>
<sequence>MSSFTAPQSYTAFQWDSPNTDLKKTEKPWKDPEQDEVVIKVLACGVCATDGNIRAGLGVPVNFPVVPGHEVVGDVVAVHPSVRDYKVGDRVGAPMQRNYCGECRHCRSGQLMGCDKLFTTLTGATHDGGYAQFARVPTNGVCHISKDIDPAEAAPLMCAGVTVFNALEQLKIRPGATVAIQGIGGLGHLAVQYSKAMGFRTVALSSSDRKRDLALKLGADIYIDESKQNAAEELQKLGGANAILTTSPSSKSIMPLLEGLAFEGKLMVVAVPHDEVQFNPGALLGRRLSIHGSFVGTNEDCARTVAFTVKHNIKIWVEKFSMSKVYEAFERRENAQFRAVVLPWE</sequence>
<dbReference type="Pfam" id="PF08240">
    <property type="entry name" value="ADH_N"/>
    <property type="match status" value="1"/>
</dbReference>
<proteinExistence type="inferred from homology"/>
<gene>
    <name evidence="8" type="ORF">PsYK624_134080</name>
</gene>
<dbReference type="AlphaFoldDB" id="A0A9P3LJB0"/>
<keyword evidence="6" id="KW-0520">NAD</keyword>
<evidence type="ECO:0000256" key="3">
    <source>
        <dbReference type="ARBA" id="ARBA00022723"/>
    </source>
</evidence>
<comment type="similarity">
    <text evidence="2">Belongs to the zinc-containing alcohol dehydrogenase family.</text>
</comment>
<dbReference type="InterPro" id="IPR036291">
    <property type="entry name" value="NAD(P)-bd_dom_sf"/>
</dbReference>
<dbReference type="InterPro" id="IPR013149">
    <property type="entry name" value="ADH-like_C"/>
</dbReference>
<dbReference type="Gene3D" id="3.40.50.720">
    <property type="entry name" value="NAD(P)-binding Rossmann-like Domain"/>
    <property type="match status" value="1"/>
</dbReference>
<dbReference type="SMART" id="SM00829">
    <property type="entry name" value="PKS_ER"/>
    <property type="match status" value="1"/>
</dbReference>
<keyword evidence="9" id="KW-1185">Reference proteome</keyword>
<evidence type="ECO:0000256" key="2">
    <source>
        <dbReference type="ARBA" id="ARBA00008072"/>
    </source>
</evidence>
<organism evidence="8 9">
    <name type="scientific">Phanerochaete sordida</name>
    <dbReference type="NCBI Taxonomy" id="48140"/>
    <lineage>
        <taxon>Eukaryota</taxon>
        <taxon>Fungi</taxon>
        <taxon>Dikarya</taxon>
        <taxon>Basidiomycota</taxon>
        <taxon>Agaricomycotina</taxon>
        <taxon>Agaricomycetes</taxon>
        <taxon>Polyporales</taxon>
        <taxon>Phanerochaetaceae</taxon>
        <taxon>Phanerochaete</taxon>
    </lineage>
</organism>